<protein>
    <submittedName>
        <fullName evidence="7">TetR family transcriptional regulator</fullName>
    </submittedName>
    <submittedName>
        <fullName evidence="6">TetR/AcrR family transcriptional regulator</fullName>
    </submittedName>
</protein>
<accession>A0A495K635</accession>
<dbReference type="SUPFAM" id="SSF46689">
    <property type="entry name" value="Homeodomain-like"/>
    <property type="match status" value="1"/>
</dbReference>
<evidence type="ECO:0000256" key="3">
    <source>
        <dbReference type="ARBA" id="ARBA00023163"/>
    </source>
</evidence>
<evidence type="ECO:0000256" key="2">
    <source>
        <dbReference type="ARBA" id="ARBA00023125"/>
    </source>
</evidence>
<dbReference type="EMBL" id="JAWLUM010000002">
    <property type="protein sequence ID" value="MDV7133967.1"/>
    <property type="molecule type" value="Genomic_DNA"/>
</dbReference>
<dbReference type="Gene3D" id="1.10.357.10">
    <property type="entry name" value="Tetracycline Repressor, domain 2"/>
    <property type="match status" value="1"/>
</dbReference>
<evidence type="ECO:0000259" key="5">
    <source>
        <dbReference type="PROSITE" id="PS50977"/>
    </source>
</evidence>
<dbReference type="PROSITE" id="PS50977">
    <property type="entry name" value="HTH_TETR_2"/>
    <property type="match status" value="1"/>
</dbReference>
<reference evidence="7 8" key="1">
    <citation type="submission" date="2018-10" db="EMBL/GenBank/DDBJ databases">
        <title>Sequencing the genomes of 1000 actinobacteria strains.</title>
        <authorList>
            <person name="Klenk H.-P."/>
        </authorList>
    </citation>
    <scope>NUCLEOTIDE SEQUENCE [LARGE SCALE GENOMIC DNA]</scope>
    <source>
        <strain evidence="7 8">DSM 44343</strain>
    </source>
</reference>
<dbReference type="Pfam" id="PF00440">
    <property type="entry name" value="TetR_N"/>
    <property type="match status" value="1"/>
</dbReference>
<dbReference type="AlphaFoldDB" id="A0A495K635"/>
<evidence type="ECO:0000313" key="9">
    <source>
        <dbReference type="Proteomes" id="UP001185792"/>
    </source>
</evidence>
<evidence type="ECO:0000256" key="1">
    <source>
        <dbReference type="ARBA" id="ARBA00023015"/>
    </source>
</evidence>
<keyword evidence="1" id="KW-0805">Transcription regulation</keyword>
<feature type="domain" description="HTH tetR-type" evidence="5">
    <location>
        <begin position="12"/>
        <end position="72"/>
    </location>
</feature>
<dbReference type="RefSeq" id="WP_245969055.1">
    <property type="nucleotide sequence ID" value="NZ_CBCRXS010000005.1"/>
</dbReference>
<dbReference type="EMBL" id="RBKV01000001">
    <property type="protein sequence ID" value="RKR96024.1"/>
    <property type="molecule type" value="Genomic_DNA"/>
</dbReference>
<organism evidence="7 8">
    <name type="scientific">Williamsia marianensis</name>
    <dbReference type="NCBI Taxonomy" id="85044"/>
    <lineage>
        <taxon>Bacteria</taxon>
        <taxon>Bacillati</taxon>
        <taxon>Actinomycetota</taxon>
        <taxon>Actinomycetes</taxon>
        <taxon>Mycobacteriales</taxon>
        <taxon>Nocardiaceae</taxon>
        <taxon>Williamsia</taxon>
    </lineage>
</organism>
<dbReference type="PANTHER" id="PTHR43479">
    <property type="entry name" value="ACREF/ENVCD OPERON REPRESSOR-RELATED"/>
    <property type="match status" value="1"/>
</dbReference>
<dbReference type="GO" id="GO:0003677">
    <property type="term" value="F:DNA binding"/>
    <property type="evidence" value="ECO:0007669"/>
    <property type="project" value="UniProtKB-UniRule"/>
</dbReference>
<keyword evidence="2 4" id="KW-0238">DNA-binding</keyword>
<proteinExistence type="predicted"/>
<keyword evidence="3" id="KW-0804">Transcription</keyword>
<dbReference type="InterPro" id="IPR009057">
    <property type="entry name" value="Homeodomain-like_sf"/>
</dbReference>
<evidence type="ECO:0000313" key="7">
    <source>
        <dbReference type="EMBL" id="RKR96024.1"/>
    </source>
</evidence>
<comment type="caution">
    <text evidence="7">The sequence shown here is derived from an EMBL/GenBank/DDBJ whole genome shotgun (WGS) entry which is preliminary data.</text>
</comment>
<dbReference type="InterPro" id="IPR036271">
    <property type="entry name" value="Tet_transcr_reg_TetR-rel_C_sf"/>
</dbReference>
<dbReference type="InterPro" id="IPR054129">
    <property type="entry name" value="DesT_TetR_C"/>
</dbReference>
<evidence type="ECO:0000313" key="6">
    <source>
        <dbReference type="EMBL" id="MDV7133967.1"/>
    </source>
</evidence>
<dbReference type="SUPFAM" id="SSF48498">
    <property type="entry name" value="Tetracyclin repressor-like, C-terminal domain"/>
    <property type="match status" value="1"/>
</dbReference>
<dbReference type="InterPro" id="IPR001647">
    <property type="entry name" value="HTH_TetR"/>
</dbReference>
<dbReference type="Pfam" id="PF21943">
    <property type="entry name" value="TetR_C_46"/>
    <property type="match status" value="1"/>
</dbReference>
<keyword evidence="9" id="KW-1185">Reference proteome</keyword>
<dbReference type="Proteomes" id="UP001185792">
    <property type="component" value="Unassembled WGS sequence"/>
</dbReference>
<dbReference type="Proteomes" id="UP000274762">
    <property type="component" value="Unassembled WGS sequence"/>
</dbReference>
<reference evidence="6 9" key="2">
    <citation type="submission" date="2023-10" db="EMBL/GenBank/DDBJ databases">
        <title>Development of a sustainable strategy for remediation of hydrocarbon-contaminated territories based on the waste exchange concept.</title>
        <authorList>
            <person name="Krivoruchko A."/>
        </authorList>
    </citation>
    <scope>NUCLEOTIDE SEQUENCE [LARGE SCALE GENOMIC DNA]</scope>
    <source>
        <strain evidence="6 9">IEGM 1236</strain>
    </source>
</reference>
<evidence type="ECO:0000256" key="4">
    <source>
        <dbReference type="PROSITE-ProRule" id="PRU00335"/>
    </source>
</evidence>
<dbReference type="InterPro" id="IPR050624">
    <property type="entry name" value="HTH-type_Tx_Regulator"/>
</dbReference>
<dbReference type="PANTHER" id="PTHR43479:SF11">
    <property type="entry name" value="ACREF_ENVCD OPERON REPRESSOR-RELATED"/>
    <property type="match status" value="1"/>
</dbReference>
<sequence length="203" mass="22512">MTTARRTRMSPQARRDQLISHGLRMLDNRALDQVSVEEVAEAAGVSRALLFHYFESKQDFLVALTTEQSRRMLARTEPDLSLGDPIEIARASLAQYIDYVSANRSAYLAILQGSGASDPAMREVAEHTRTVMAERVLSLAELLDLTRTPLIELAVHGWVTFTEQVTVRWLQDSAGVDRDALVELITRALPLIATLAAATPDPR</sequence>
<evidence type="ECO:0000313" key="8">
    <source>
        <dbReference type="Proteomes" id="UP000274762"/>
    </source>
</evidence>
<name>A0A495K635_WILMA</name>
<feature type="DNA-binding region" description="H-T-H motif" evidence="4">
    <location>
        <begin position="35"/>
        <end position="54"/>
    </location>
</feature>
<gene>
    <name evidence="7" type="ORF">DFJ75_2863</name>
    <name evidence="6" type="ORF">R4198_09685</name>
</gene>